<dbReference type="SUPFAM" id="SSF55073">
    <property type="entry name" value="Nucleotide cyclase"/>
    <property type="match status" value="1"/>
</dbReference>
<feature type="domain" description="EAL" evidence="2">
    <location>
        <begin position="378"/>
        <end position="636"/>
    </location>
</feature>
<dbReference type="Gene3D" id="3.20.20.450">
    <property type="entry name" value="EAL domain"/>
    <property type="match status" value="1"/>
</dbReference>
<dbReference type="Gene3D" id="3.30.70.270">
    <property type="match status" value="1"/>
</dbReference>
<dbReference type="InterPro" id="IPR029787">
    <property type="entry name" value="Nucleotide_cyclase"/>
</dbReference>
<dbReference type="InterPro" id="IPR052155">
    <property type="entry name" value="Biofilm_reg_signaling"/>
</dbReference>
<dbReference type="CDD" id="cd01949">
    <property type="entry name" value="GGDEF"/>
    <property type="match status" value="1"/>
</dbReference>
<dbReference type="PANTHER" id="PTHR44757:SF2">
    <property type="entry name" value="BIOFILM ARCHITECTURE MAINTENANCE PROTEIN MBAA"/>
    <property type="match status" value="1"/>
</dbReference>
<organism evidence="4 5">
    <name type="scientific">Rubripirellula amarantea</name>
    <dbReference type="NCBI Taxonomy" id="2527999"/>
    <lineage>
        <taxon>Bacteria</taxon>
        <taxon>Pseudomonadati</taxon>
        <taxon>Planctomycetota</taxon>
        <taxon>Planctomycetia</taxon>
        <taxon>Pirellulales</taxon>
        <taxon>Pirellulaceae</taxon>
        <taxon>Rubripirellula</taxon>
    </lineage>
</organism>
<dbReference type="InterPro" id="IPR011006">
    <property type="entry name" value="CheY-like_superfamily"/>
</dbReference>
<proteinExistence type="predicted"/>
<dbReference type="SMART" id="SM00052">
    <property type="entry name" value="EAL"/>
    <property type="match status" value="1"/>
</dbReference>
<dbReference type="SUPFAM" id="SSF141868">
    <property type="entry name" value="EAL domain-like"/>
    <property type="match status" value="1"/>
</dbReference>
<reference evidence="4 5" key="1">
    <citation type="submission" date="2019-02" db="EMBL/GenBank/DDBJ databases">
        <title>Deep-cultivation of Planctomycetes and their phenomic and genomic characterization uncovers novel biology.</title>
        <authorList>
            <person name="Wiegand S."/>
            <person name="Jogler M."/>
            <person name="Boedeker C."/>
            <person name="Pinto D."/>
            <person name="Vollmers J."/>
            <person name="Rivas-Marin E."/>
            <person name="Kohn T."/>
            <person name="Peeters S.H."/>
            <person name="Heuer A."/>
            <person name="Rast P."/>
            <person name="Oberbeckmann S."/>
            <person name="Bunk B."/>
            <person name="Jeske O."/>
            <person name="Meyerdierks A."/>
            <person name="Storesund J.E."/>
            <person name="Kallscheuer N."/>
            <person name="Luecker S."/>
            <person name="Lage O.M."/>
            <person name="Pohl T."/>
            <person name="Merkel B.J."/>
            <person name="Hornburger P."/>
            <person name="Mueller R.-W."/>
            <person name="Bruemmer F."/>
            <person name="Labrenz M."/>
            <person name="Spormann A.M."/>
            <person name="Op Den Camp H."/>
            <person name="Overmann J."/>
            <person name="Amann R."/>
            <person name="Jetten M.S.M."/>
            <person name="Mascher T."/>
            <person name="Medema M.H."/>
            <person name="Devos D.P."/>
            <person name="Kaster A.-K."/>
            <person name="Ovreas L."/>
            <person name="Rohde M."/>
            <person name="Galperin M.Y."/>
            <person name="Jogler C."/>
        </authorList>
    </citation>
    <scope>NUCLEOTIDE SEQUENCE [LARGE SCALE GENOMIC DNA]</scope>
    <source>
        <strain evidence="4 5">Pla22</strain>
    </source>
</reference>
<dbReference type="PROSITE" id="PS50883">
    <property type="entry name" value="EAL"/>
    <property type="match status" value="1"/>
</dbReference>
<evidence type="ECO:0000259" key="2">
    <source>
        <dbReference type="PROSITE" id="PS50883"/>
    </source>
</evidence>
<keyword evidence="4" id="KW-0378">Hydrolase</keyword>
<dbReference type="GO" id="GO:0000160">
    <property type="term" value="P:phosphorelay signal transduction system"/>
    <property type="evidence" value="ECO:0007669"/>
    <property type="project" value="InterPro"/>
</dbReference>
<dbReference type="CDD" id="cd01948">
    <property type="entry name" value="EAL"/>
    <property type="match status" value="1"/>
</dbReference>
<dbReference type="Pfam" id="PF00072">
    <property type="entry name" value="Response_reg"/>
    <property type="match status" value="1"/>
</dbReference>
<sequence>MNEMNDSQILIVDDQQEIHDTFDRIFGQTVREDHALNDFENRFLGGRQTSEFELNSKLSRYKLTHVSCGADAVEQAQRAIDQENGFSVAFVDMRMPSGMDGIETAEALWTVDPDLQIVICTAYSDHSWNEVLERLGCTDRLLLLKKPFESDEARQLAFALREKSRMAKIQRQKVEDLGREIQRRRGAEKQMKQMAHRDALTSLPNRSYLLEKLEKLIRSRKPDSKIEDAVLFLDLDNFKIINDSLGHEAGDDLLNQVAKRLQQCVREHDTATRMIDDENETVRLGGDEFVVLLENLNERCDAIEVANRIVKRLSEPFSLCERMVNVGTSVGVAFINDQIVDAHVALRNADTAMYRAKNAGKGRIAVFDRTMHDDVVRRMERESQLRRAHEDDRFELHYQPIFNLHTAKIQGVEVLLRWRDDSGEYVSPSEFIPMIEEIGLIQQVGEWVFEHAMSDLGGIENTAPSVVQDDFYLGFNTSPRQLSDPFFVERLDEILLRKKLDRRRLKLEMNEAHDIRHVDQVRRTLLSLHASGVGIQIDDFGKGQSSLMCFQTFPIEAVKIDRSFTRSIASDHSHAVIAEAIVGLAHHLNAKIVAEGVESVEQLRRLQQWGCDAAQGYLFSPPLSPDELKRFLADPSRSEGMRLLRQSQPMIPLPTADGHSSPPVSV</sequence>
<evidence type="ECO:0000256" key="1">
    <source>
        <dbReference type="SAM" id="MobiDB-lite"/>
    </source>
</evidence>
<dbReference type="GO" id="GO:0071111">
    <property type="term" value="F:cyclic-guanylate-specific phosphodiesterase activity"/>
    <property type="evidence" value="ECO:0007669"/>
    <property type="project" value="UniProtKB-EC"/>
</dbReference>
<dbReference type="RefSeq" id="WP_146514253.1">
    <property type="nucleotide sequence ID" value="NZ_SJPI01000001.1"/>
</dbReference>
<dbReference type="AlphaFoldDB" id="A0A5C5WW05"/>
<dbReference type="OrthoDB" id="9762141at2"/>
<comment type="caution">
    <text evidence="4">The sequence shown here is derived from an EMBL/GenBank/DDBJ whole genome shotgun (WGS) entry which is preliminary data.</text>
</comment>
<gene>
    <name evidence="4" type="primary">gmr</name>
    <name evidence="4" type="ORF">Pla22_17980</name>
</gene>
<dbReference type="InterPro" id="IPR001789">
    <property type="entry name" value="Sig_transdc_resp-reg_receiver"/>
</dbReference>
<name>A0A5C5WW05_9BACT</name>
<evidence type="ECO:0000313" key="4">
    <source>
        <dbReference type="EMBL" id="TWT54163.1"/>
    </source>
</evidence>
<evidence type="ECO:0000259" key="3">
    <source>
        <dbReference type="PROSITE" id="PS50887"/>
    </source>
</evidence>
<dbReference type="Pfam" id="PF00990">
    <property type="entry name" value="GGDEF"/>
    <property type="match status" value="1"/>
</dbReference>
<dbReference type="PROSITE" id="PS50887">
    <property type="entry name" value="GGDEF"/>
    <property type="match status" value="1"/>
</dbReference>
<feature type="domain" description="GGDEF" evidence="3">
    <location>
        <begin position="226"/>
        <end position="369"/>
    </location>
</feature>
<dbReference type="InterPro" id="IPR035919">
    <property type="entry name" value="EAL_sf"/>
</dbReference>
<dbReference type="Gene3D" id="3.40.50.2300">
    <property type="match status" value="1"/>
</dbReference>
<dbReference type="SUPFAM" id="SSF52172">
    <property type="entry name" value="CheY-like"/>
    <property type="match status" value="1"/>
</dbReference>
<dbReference type="NCBIfam" id="TIGR00254">
    <property type="entry name" value="GGDEF"/>
    <property type="match status" value="1"/>
</dbReference>
<accession>A0A5C5WW05</accession>
<dbReference type="SMART" id="SM00267">
    <property type="entry name" value="GGDEF"/>
    <property type="match status" value="1"/>
</dbReference>
<evidence type="ECO:0000313" key="5">
    <source>
        <dbReference type="Proteomes" id="UP000316598"/>
    </source>
</evidence>
<protein>
    <submittedName>
        <fullName evidence="4">Cyclic di-GMP phosphodiesterase Gmr</fullName>
        <ecNumber evidence="4">3.1.4.52</ecNumber>
    </submittedName>
</protein>
<dbReference type="InterPro" id="IPR043128">
    <property type="entry name" value="Rev_trsase/Diguanyl_cyclase"/>
</dbReference>
<dbReference type="InterPro" id="IPR000160">
    <property type="entry name" value="GGDEF_dom"/>
</dbReference>
<dbReference type="PANTHER" id="PTHR44757">
    <property type="entry name" value="DIGUANYLATE CYCLASE DGCP"/>
    <property type="match status" value="1"/>
</dbReference>
<dbReference type="EMBL" id="SJPI01000001">
    <property type="protein sequence ID" value="TWT54163.1"/>
    <property type="molecule type" value="Genomic_DNA"/>
</dbReference>
<dbReference type="Proteomes" id="UP000316598">
    <property type="component" value="Unassembled WGS sequence"/>
</dbReference>
<dbReference type="Pfam" id="PF00563">
    <property type="entry name" value="EAL"/>
    <property type="match status" value="1"/>
</dbReference>
<dbReference type="InterPro" id="IPR001633">
    <property type="entry name" value="EAL_dom"/>
</dbReference>
<feature type="region of interest" description="Disordered" evidence="1">
    <location>
        <begin position="643"/>
        <end position="666"/>
    </location>
</feature>
<dbReference type="EC" id="3.1.4.52" evidence="4"/>
<keyword evidence="5" id="KW-1185">Reference proteome</keyword>